<dbReference type="InterPro" id="IPR052055">
    <property type="entry name" value="Hepadnavirus_pol/RT"/>
</dbReference>
<evidence type="ECO:0000313" key="1">
    <source>
        <dbReference type="EMBL" id="KAE8243244.1"/>
    </source>
</evidence>
<proteinExistence type="predicted"/>
<dbReference type="EMBL" id="LWDD02002029">
    <property type="protein sequence ID" value="KAE8243244.1"/>
    <property type="molecule type" value="Genomic_DNA"/>
</dbReference>
<dbReference type="PANTHER" id="PTHR33050">
    <property type="entry name" value="REVERSE TRANSCRIPTASE DOMAIN-CONTAINING PROTEIN"/>
    <property type="match status" value="1"/>
</dbReference>
<organism evidence="1 2">
    <name type="scientific">Tilletia caries</name>
    <name type="common">wheat bunt fungus</name>
    <dbReference type="NCBI Taxonomy" id="13290"/>
    <lineage>
        <taxon>Eukaryota</taxon>
        <taxon>Fungi</taxon>
        <taxon>Dikarya</taxon>
        <taxon>Basidiomycota</taxon>
        <taxon>Ustilaginomycotina</taxon>
        <taxon>Exobasidiomycetes</taxon>
        <taxon>Tilletiales</taxon>
        <taxon>Tilletiaceae</taxon>
        <taxon>Tilletia</taxon>
    </lineage>
</organism>
<gene>
    <name evidence="1" type="ORF">A4X03_0g7824</name>
</gene>
<dbReference type="PANTHER" id="PTHR33050:SF7">
    <property type="entry name" value="RIBONUCLEASE H"/>
    <property type="match status" value="1"/>
</dbReference>
<protein>
    <submittedName>
        <fullName evidence="1">Uncharacterized protein</fullName>
    </submittedName>
</protein>
<reference evidence="1" key="2">
    <citation type="journal article" date="2019" name="IMA Fungus">
        <title>Genome sequencing and comparison of five Tilletia species to identify candidate genes for the detection of regulated species infecting wheat.</title>
        <authorList>
            <person name="Nguyen H.D.T."/>
            <person name="Sultana T."/>
            <person name="Kesanakurti P."/>
            <person name="Hambleton S."/>
        </authorList>
    </citation>
    <scope>NUCLEOTIDE SEQUENCE</scope>
    <source>
        <strain evidence="1">DAOMC 238032</strain>
    </source>
</reference>
<reference evidence="1" key="1">
    <citation type="submission" date="2016-04" db="EMBL/GenBank/DDBJ databases">
        <authorList>
            <person name="Nguyen H.D."/>
            <person name="Kesanakurti P."/>
            <person name="Cullis J."/>
            <person name="Levesque C.A."/>
            <person name="Hambleton S."/>
        </authorList>
    </citation>
    <scope>NUCLEOTIDE SEQUENCE</scope>
    <source>
        <strain evidence="1">DAOMC 238032</strain>
    </source>
</reference>
<dbReference type="Proteomes" id="UP000077671">
    <property type="component" value="Unassembled WGS sequence"/>
</dbReference>
<evidence type="ECO:0000313" key="2">
    <source>
        <dbReference type="Proteomes" id="UP000077671"/>
    </source>
</evidence>
<accession>A0A177TFU1</accession>
<comment type="caution">
    <text evidence="1">The sequence shown here is derived from an EMBL/GenBank/DDBJ whole genome shotgun (WGS) entry which is preliminary data.</text>
</comment>
<sequence length="159" mass="17442">MANGDVRLVQDFSWPMEGPYASIKSFIDSDEFITAWDGVRAVVDALLKLDPSIHAASMDGKDAFRTRLAKSTQWPGLVVQTTEDVFFLDLFLPFGLVSATGVWGLVADATRSIIMKRMCGRVVVFKWIDDFLVLRTDPAVSLDDVRPCSSGGSHAKISA</sequence>
<dbReference type="AlphaFoldDB" id="A0A177TFU1"/>
<name>A0A177TFU1_9BASI</name>